<reference evidence="4" key="1">
    <citation type="submission" date="2010-07" db="EMBL/GenBank/DDBJ databases">
        <title>The genome sequence of Gaeumannomyces graminis var. tritici strain R3-111a-1.</title>
        <authorList>
            <consortium name="The Broad Institute Genome Sequencing Platform"/>
            <person name="Ma L.-J."/>
            <person name="Dead R."/>
            <person name="Young S."/>
            <person name="Zeng Q."/>
            <person name="Koehrsen M."/>
            <person name="Alvarado L."/>
            <person name="Berlin A."/>
            <person name="Chapman S.B."/>
            <person name="Chen Z."/>
            <person name="Freedman E."/>
            <person name="Gellesch M."/>
            <person name="Goldberg J."/>
            <person name="Griggs A."/>
            <person name="Gujja S."/>
            <person name="Heilman E.R."/>
            <person name="Heiman D."/>
            <person name="Hepburn T."/>
            <person name="Howarth C."/>
            <person name="Jen D."/>
            <person name="Larson L."/>
            <person name="Mehta T."/>
            <person name="Neiman D."/>
            <person name="Pearson M."/>
            <person name="Roberts A."/>
            <person name="Saif S."/>
            <person name="Shea T."/>
            <person name="Shenoy N."/>
            <person name="Sisk P."/>
            <person name="Stolte C."/>
            <person name="Sykes S."/>
            <person name="Walk T."/>
            <person name="White J."/>
            <person name="Yandava C."/>
            <person name="Haas B."/>
            <person name="Nusbaum C."/>
            <person name="Birren B."/>
        </authorList>
    </citation>
    <scope>NUCLEOTIDE SEQUENCE [LARGE SCALE GENOMIC DNA]</scope>
    <source>
        <strain evidence="4">R3-111a-1</strain>
    </source>
</reference>
<dbReference type="OrthoDB" id="4156665at2759"/>
<feature type="region of interest" description="Disordered" evidence="1">
    <location>
        <begin position="1"/>
        <end position="41"/>
    </location>
</feature>
<dbReference type="eggNOG" id="ENOG502STXT">
    <property type="taxonomic scope" value="Eukaryota"/>
</dbReference>
<dbReference type="EMBL" id="GL385406">
    <property type="protein sequence ID" value="EJT69081.1"/>
    <property type="molecule type" value="Genomic_DNA"/>
</dbReference>
<reference evidence="2" key="2">
    <citation type="submission" date="2010-07" db="EMBL/GenBank/DDBJ databases">
        <authorList>
            <consortium name="The Broad Institute Genome Sequencing Platform"/>
            <consortium name="Broad Institute Genome Sequencing Center for Infectious Disease"/>
            <person name="Ma L.-J."/>
            <person name="Dead R."/>
            <person name="Young S."/>
            <person name="Zeng Q."/>
            <person name="Koehrsen M."/>
            <person name="Alvarado L."/>
            <person name="Berlin A."/>
            <person name="Chapman S.B."/>
            <person name="Chen Z."/>
            <person name="Freedman E."/>
            <person name="Gellesch M."/>
            <person name="Goldberg J."/>
            <person name="Griggs A."/>
            <person name="Gujja S."/>
            <person name="Heilman E.R."/>
            <person name="Heiman D."/>
            <person name="Hepburn T."/>
            <person name="Howarth C."/>
            <person name="Jen D."/>
            <person name="Larson L."/>
            <person name="Mehta T."/>
            <person name="Neiman D."/>
            <person name="Pearson M."/>
            <person name="Roberts A."/>
            <person name="Saif S."/>
            <person name="Shea T."/>
            <person name="Shenoy N."/>
            <person name="Sisk P."/>
            <person name="Stolte C."/>
            <person name="Sykes S."/>
            <person name="Walk T."/>
            <person name="White J."/>
            <person name="Yandava C."/>
            <person name="Haas B."/>
            <person name="Nusbaum C."/>
            <person name="Birren B."/>
        </authorList>
    </citation>
    <scope>NUCLEOTIDE SEQUENCE</scope>
    <source>
        <strain evidence="2">R3-111a-1</strain>
    </source>
</reference>
<name>J3PIM0_GAET3</name>
<dbReference type="GeneID" id="20353807"/>
<gene>
    <name evidence="3" type="primary">20353807</name>
    <name evidence="2" type="ORF">GGTG_13349</name>
</gene>
<evidence type="ECO:0000313" key="2">
    <source>
        <dbReference type="EMBL" id="EJT69081.1"/>
    </source>
</evidence>
<feature type="compositionally biased region" description="Basic residues" evidence="1">
    <location>
        <begin position="1"/>
        <end position="22"/>
    </location>
</feature>
<reference evidence="2" key="3">
    <citation type="submission" date="2010-09" db="EMBL/GenBank/DDBJ databases">
        <title>Annotation of Gaeumannomyces graminis var. tritici R3-111a-1.</title>
        <authorList>
            <consortium name="The Broad Institute Genome Sequencing Platform"/>
            <person name="Ma L.-J."/>
            <person name="Dead R."/>
            <person name="Young S.K."/>
            <person name="Zeng Q."/>
            <person name="Gargeya S."/>
            <person name="Fitzgerald M."/>
            <person name="Haas B."/>
            <person name="Abouelleil A."/>
            <person name="Alvarado L."/>
            <person name="Arachchi H.M."/>
            <person name="Berlin A."/>
            <person name="Brown A."/>
            <person name="Chapman S.B."/>
            <person name="Chen Z."/>
            <person name="Dunbar C."/>
            <person name="Freedman E."/>
            <person name="Gearin G."/>
            <person name="Gellesch M."/>
            <person name="Goldberg J."/>
            <person name="Griggs A."/>
            <person name="Gujja S."/>
            <person name="Heiman D."/>
            <person name="Howarth C."/>
            <person name="Larson L."/>
            <person name="Lui A."/>
            <person name="MacDonald P.J.P."/>
            <person name="Mehta T."/>
            <person name="Montmayeur A."/>
            <person name="Murphy C."/>
            <person name="Neiman D."/>
            <person name="Pearson M."/>
            <person name="Priest M."/>
            <person name="Roberts A."/>
            <person name="Saif S."/>
            <person name="Shea T."/>
            <person name="Shenoy N."/>
            <person name="Sisk P."/>
            <person name="Stolte C."/>
            <person name="Sykes S."/>
            <person name="Yandava C."/>
            <person name="Wortman J."/>
            <person name="Nusbaum C."/>
            <person name="Birren B."/>
        </authorList>
    </citation>
    <scope>NUCLEOTIDE SEQUENCE</scope>
    <source>
        <strain evidence="2">R3-111a-1</strain>
    </source>
</reference>
<evidence type="ECO:0000256" key="1">
    <source>
        <dbReference type="SAM" id="MobiDB-lite"/>
    </source>
</evidence>
<keyword evidence="4" id="KW-1185">Reference proteome</keyword>
<dbReference type="AlphaFoldDB" id="J3PIM0"/>
<accession>J3PIM0</accession>
<protein>
    <submittedName>
        <fullName evidence="2 3">Uncharacterized protein</fullName>
    </submittedName>
</protein>
<reference evidence="3" key="4">
    <citation type="journal article" date="2015" name="G3 (Bethesda)">
        <title>Genome sequences of three phytopathogenic species of the Magnaporthaceae family of fungi.</title>
        <authorList>
            <person name="Okagaki L.H."/>
            <person name="Nunes C.C."/>
            <person name="Sailsbery J."/>
            <person name="Clay B."/>
            <person name="Brown D."/>
            <person name="John T."/>
            <person name="Oh Y."/>
            <person name="Young N."/>
            <person name="Fitzgerald M."/>
            <person name="Haas B.J."/>
            <person name="Zeng Q."/>
            <person name="Young S."/>
            <person name="Adiconis X."/>
            <person name="Fan L."/>
            <person name="Levin J.Z."/>
            <person name="Mitchell T.K."/>
            <person name="Okubara P.A."/>
            <person name="Farman M.L."/>
            <person name="Kohn L.M."/>
            <person name="Birren B."/>
            <person name="Ma L.-J."/>
            <person name="Dean R.A."/>
        </authorList>
    </citation>
    <scope>NUCLEOTIDE SEQUENCE</scope>
    <source>
        <strain evidence="3">R3-111a-1</strain>
    </source>
</reference>
<evidence type="ECO:0000313" key="4">
    <source>
        <dbReference type="Proteomes" id="UP000006039"/>
    </source>
</evidence>
<dbReference type="HOGENOM" id="CLU_095402_0_0_1"/>
<dbReference type="RefSeq" id="XP_009229519.1">
    <property type="nucleotide sequence ID" value="XM_009231255.1"/>
</dbReference>
<sequence>MHHRRGDKQRRRKSSKHQRKHSQSSPVDLQLPPHGTTSPCTISEQRAAYNPELERKLKQMAIPLTPLVQITTGHIHPAFPMTLLNYWLLTDDQLESLAHFYHQRTLSFWTSQYPHPVQWGSKLPIEEKRRRIGKFIGLGCETPITLKTAEELLNEARREAAIADHADDILKRKFGF</sequence>
<dbReference type="VEuPathDB" id="FungiDB:GGTG_13349"/>
<dbReference type="Proteomes" id="UP000006039">
    <property type="component" value="Unassembled WGS sequence"/>
</dbReference>
<reference evidence="3" key="5">
    <citation type="submission" date="2018-04" db="UniProtKB">
        <authorList>
            <consortium name="EnsemblFungi"/>
        </authorList>
    </citation>
    <scope>IDENTIFICATION</scope>
    <source>
        <strain evidence="3">R3-111a-1</strain>
    </source>
</reference>
<organism evidence="2">
    <name type="scientific">Gaeumannomyces tritici (strain R3-111a-1)</name>
    <name type="common">Wheat and barley take-all root rot fungus</name>
    <name type="synonym">Gaeumannomyces graminis var. tritici</name>
    <dbReference type="NCBI Taxonomy" id="644352"/>
    <lineage>
        <taxon>Eukaryota</taxon>
        <taxon>Fungi</taxon>
        <taxon>Dikarya</taxon>
        <taxon>Ascomycota</taxon>
        <taxon>Pezizomycotina</taxon>
        <taxon>Sordariomycetes</taxon>
        <taxon>Sordariomycetidae</taxon>
        <taxon>Magnaporthales</taxon>
        <taxon>Magnaporthaceae</taxon>
        <taxon>Gaeumannomyces</taxon>
    </lineage>
</organism>
<evidence type="ECO:0000313" key="3">
    <source>
        <dbReference type="EnsemblFungi" id="EJT69081"/>
    </source>
</evidence>
<proteinExistence type="predicted"/>
<dbReference type="EnsemblFungi" id="EJT69081">
    <property type="protein sequence ID" value="EJT69081"/>
    <property type="gene ID" value="GGTG_13349"/>
</dbReference>